<dbReference type="SUPFAM" id="SSF48371">
    <property type="entry name" value="ARM repeat"/>
    <property type="match status" value="1"/>
</dbReference>
<dbReference type="InterPro" id="IPR001313">
    <property type="entry name" value="Pumilio_RNA-bd_rpt"/>
</dbReference>
<dbReference type="Pfam" id="PF22493">
    <property type="entry name" value="PUF_NOP9"/>
    <property type="match status" value="2"/>
</dbReference>
<reference evidence="3" key="1">
    <citation type="submission" date="2022-01" db="EMBL/GenBank/DDBJ databases">
        <authorList>
            <person name="King R."/>
        </authorList>
    </citation>
    <scope>NUCLEOTIDE SEQUENCE</scope>
</reference>
<dbReference type="GO" id="GO:0005730">
    <property type="term" value="C:nucleolus"/>
    <property type="evidence" value="ECO:0007669"/>
    <property type="project" value="TreeGrafter"/>
</dbReference>
<dbReference type="EMBL" id="OU892288">
    <property type="protein sequence ID" value="CAG9762851.1"/>
    <property type="molecule type" value="Genomic_DNA"/>
</dbReference>
<dbReference type="PROSITE" id="PS50302">
    <property type="entry name" value="PUM"/>
    <property type="match status" value="2"/>
</dbReference>
<dbReference type="PANTHER" id="PTHR13102:SF0">
    <property type="entry name" value="NUCLEOLAR PROTEIN 9"/>
    <property type="match status" value="1"/>
</dbReference>
<keyword evidence="1" id="KW-0677">Repeat</keyword>
<dbReference type="GO" id="GO:0030688">
    <property type="term" value="C:preribosome, small subunit precursor"/>
    <property type="evidence" value="ECO:0007669"/>
    <property type="project" value="TreeGrafter"/>
</dbReference>
<accession>A0A9N9MJ41</accession>
<sequence>MSSESPQKPYKRKRKKTFLQNARKYAKKGYYGRGSHMEADTYQYFVRILEVFKQGFENDEDKAVFVDNVFEQTLEKEIECSCNQVGCRVIEMLLPFASNSVLERFMSKFGEDLRPLCQDRFASFVIQALVKISCSKPQTYSHFAIKISKFLLNNLEDYAWDNFGNRIIRTCLCAFMNIPEDNKLLPETTETISEEFTEIVKDYGERFIVWPQFSQLCTQELTSGLLQVLLKAIKKADKKLLKKYLQKLLDENFISTDDNNDALPPAFMSTSLQMLLETSIQVAPKKLLKLYCQKLFEGRMLKLSTMKTSNFAVQKLLNQCTDKEQFEALFDELMDNFQDIIKQGHPGVLLAICQNCKRLSARQGPFIQSLIKSLNCSESEQQFIMSVSRLTPYNPSNAISNENLAKDKLNLQGTLMLQQMLEFNKPIKIVNSLLNMDLMDLKNLFSNSMGSHIVDSYVTSPFVGEKSREKLTRKMKGTYQELAASKYGSRSFEAIFNAANMKTKTHIMEELAYRDGSWANTDHGRIIAAKINLALYKRDKESWKNSFNKVVKPEEVMADVLK</sequence>
<dbReference type="InterPro" id="IPR011989">
    <property type="entry name" value="ARM-like"/>
</dbReference>
<gene>
    <name evidence="3" type="ORF">CEUTPL_LOCUS3523</name>
</gene>
<dbReference type="Proteomes" id="UP001152799">
    <property type="component" value="Chromosome 12"/>
</dbReference>
<dbReference type="OrthoDB" id="9987665at2759"/>
<organism evidence="3 4">
    <name type="scientific">Ceutorhynchus assimilis</name>
    <name type="common">cabbage seed weevil</name>
    <dbReference type="NCBI Taxonomy" id="467358"/>
    <lineage>
        <taxon>Eukaryota</taxon>
        <taxon>Metazoa</taxon>
        <taxon>Ecdysozoa</taxon>
        <taxon>Arthropoda</taxon>
        <taxon>Hexapoda</taxon>
        <taxon>Insecta</taxon>
        <taxon>Pterygota</taxon>
        <taxon>Neoptera</taxon>
        <taxon>Endopterygota</taxon>
        <taxon>Coleoptera</taxon>
        <taxon>Polyphaga</taxon>
        <taxon>Cucujiformia</taxon>
        <taxon>Curculionidae</taxon>
        <taxon>Ceutorhynchinae</taxon>
        <taxon>Ceutorhynchus</taxon>
    </lineage>
</organism>
<protein>
    <recommendedName>
        <fullName evidence="5">Nucleolar protein 9</fullName>
    </recommendedName>
</protein>
<dbReference type="GO" id="GO:0030686">
    <property type="term" value="C:90S preribosome"/>
    <property type="evidence" value="ECO:0007669"/>
    <property type="project" value="TreeGrafter"/>
</dbReference>
<dbReference type="GO" id="GO:0000472">
    <property type="term" value="P:endonucleolytic cleavage to generate mature 5'-end of SSU-rRNA from (SSU-rRNA, 5.8S rRNA, LSU-rRNA)"/>
    <property type="evidence" value="ECO:0007669"/>
    <property type="project" value="TreeGrafter"/>
</dbReference>
<feature type="repeat" description="Pumilio" evidence="2">
    <location>
        <begin position="474"/>
        <end position="509"/>
    </location>
</feature>
<dbReference type="GO" id="GO:0003723">
    <property type="term" value="F:RNA binding"/>
    <property type="evidence" value="ECO:0007669"/>
    <property type="project" value="InterPro"/>
</dbReference>
<feature type="repeat" description="Pumilio" evidence="2">
    <location>
        <begin position="294"/>
        <end position="331"/>
    </location>
</feature>
<dbReference type="SMART" id="SM00025">
    <property type="entry name" value="Pumilio"/>
    <property type="match status" value="5"/>
</dbReference>
<dbReference type="PANTHER" id="PTHR13102">
    <property type="entry name" value="NUCLEOLAR PROTEIN 9"/>
    <property type="match status" value="1"/>
</dbReference>
<evidence type="ECO:0000256" key="1">
    <source>
        <dbReference type="ARBA" id="ARBA00022737"/>
    </source>
</evidence>
<dbReference type="GO" id="GO:0000447">
    <property type="term" value="P:endonucleolytic cleavage in ITS1 to separate SSU-rRNA from 5.8S rRNA and LSU-rRNA from tricistronic rRNA transcript (SSU-rRNA, 5.8S rRNA, LSU-rRNA)"/>
    <property type="evidence" value="ECO:0007669"/>
    <property type="project" value="TreeGrafter"/>
</dbReference>
<dbReference type="GO" id="GO:0000480">
    <property type="term" value="P:endonucleolytic cleavage in 5'-ETS of tricistronic rRNA transcript (SSU-rRNA, 5.8S rRNA, LSU-rRNA)"/>
    <property type="evidence" value="ECO:0007669"/>
    <property type="project" value="TreeGrafter"/>
</dbReference>
<evidence type="ECO:0000313" key="3">
    <source>
        <dbReference type="EMBL" id="CAG9762851.1"/>
    </source>
</evidence>
<dbReference type="GO" id="GO:0000056">
    <property type="term" value="P:ribosomal small subunit export from nucleus"/>
    <property type="evidence" value="ECO:0007669"/>
    <property type="project" value="TreeGrafter"/>
</dbReference>
<evidence type="ECO:0008006" key="5">
    <source>
        <dbReference type="Google" id="ProtNLM"/>
    </source>
</evidence>
<dbReference type="InterPro" id="IPR016024">
    <property type="entry name" value="ARM-type_fold"/>
</dbReference>
<dbReference type="Gene3D" id="1.25.10.10">
    <property type="entry name" value="Leucine-rich Repeat Variant"/>
    <property type="match status" value="2"/>
</dbReference>
<keyword evidence="4" id="KW-1185">Reference proteome</keyword>
<evidence type="ECO:0000256" key="2">
    <source>
        <dbReference type="PROSITE-ProRule" id="PRU00317"/>
    </source>
</evidence>
<dbReference type="InterPro" id="IPR040000">
    <property type="entry name" value="NOP9"/>
</dbReference>
<dbReference type="AlphaFoldDB" id="A0A9N9MJ41"/>
<proteinExistence type="predicted"/>
<name>A0A9N9MJ41_9CUCU</name>
<evidence type="ECO:0000313" key="4">
    <source>
        <dbReference type="Proteomes" id="UP001152799"/>
    </source>
</evidence>